<dbReference type="InterPro" id="IPR011051">
    <property type="entry name" value="RmlC_Cupin_sf"/>
</dbReference>
<dbReference type="SUPFAM" id="SSF51182">
    <property type="entry name" value="RmlC-like cupins"/>
    <property type="match status" value="1"/>
</dbReference>
<evidence type="ECO:0000256" key="2">
    <source>
        <dbReference type="ARBA" id="ARBA00023125"/>
    </source>
</evidence>
<dbReference type="InterPro" id="IPR018060">
    <property type="entry name" value="HTH_AraC"/>
</dbReference>
<dbReference type="GO" id="GO:0043565">
    <property type="term" value="F:sequence-specific DNA binding"/>
    <property type="evidence" value="ECO:0007669"/>
    <property type="project" value="InterPro"/>
</dbReference>
<evidence type="ECO:0000313" key="5">
    <source>
        <dbReference type="EMBL" id="XCJ80226.1"/>
    </source>
</evidence>
<dbReference type="Gene3D" id="1.10.10.60">
    <property type="entry name" value="Homeodomain-like"/>
    <property type="match status" value="1"/>
</dbReference>
<proteinExistence type="predicted"/>
<keyword evidence="2" id="KW-0238">DNA-binding</keyword>
<gene>
    <name evidence="5" type="ORF">ABV408_03370</name>
</gene>
<dbReference type="CDD" id="cd06999">
    <property type="entry name" value="cupin_HpaA-like_N"/>
    <property type="match status" value="1"/>
</dbReference>
<dbReference type="PRINTS" id="PR00032">
    <property type="entry name" value="HTHARAC"/>
</dbReference>
<evidence type="ECO:0000256" key="3">
    <source>
        <dbReference type="ARBA" id="ARBA00023163"/>
    </source>
</evidence>
<evidence type="ECO:0000259" key="4">
    <source>
        <dbReference type="PROSITE" id="PS01124"/>
    </source>
</evidence>
<dbReference type="InterPro" id="IPR009057">
    <property type="entry name" value="Homeodomain-like_sf"/>
</dbReference>
<evidence type="ECO:0000256" key="1">
    <source>
        <dbReference type="ARBA" id="ARBA00023015"/>
    </source>
</evidence>
<dbReference type="SMART" id="SM00342">
    <property type="entry name" value="HTH_ARAC"/>
    <property type="match status" value="1"/>
</dbReference>
<reference evidence="5" key="1">
    <citation type="submission" date="2024-06" db="EMBL/GenBank/DDBJ databases">
        <title>Complete genome of Salinicola endophyticus HNIBRBA4755.</title>
        <authorList>
            <person name="Shin S.Y."/>
            <person name="Kang H."/>
            <person name="Song J."/>
        </authorList>
    </citation>
    <scope>NUCLEOTIDE SEQUENCE</scope>
    <source>
        <strain evidence="5">HNIBRBA4755</strain>
    </source>
</reference>
<dbReference type="GO" id="GO:0003700">
    <property type="term" value="F:DNA-binding transcription factor activity"/>
    <property type="evidence" value="ECO:0007669"/>
    <property type="project" value="InterPro"/>
</dbReference>
<name>A0AB74UHG2_9GAMM</name>
<accession>A0AB74UHG2</accession>
<dbReference type="RefSeq" id="WP_353981063.1">
    <property type="nucleotide sequence ID" value="NZ_CP159578.1"/>
</dbReference>
<feature type="domain" description="HTH araC/xylS-type" evidence="4">
    <location>
        <begin position="195"/>
        <end position="293"/>
    </location>
</feature>
<dbReference type="PROSITE" id="PS01124">
    <property type="entry name" value="HTH_ARAC_FAMILY_2"/>
    <property type="match status" value="1"/>
</dbReference>
<dbReference type="PANTHER" id="PTHR43280">
    <property type="entry name" value="ARAC-FAMILY TRANSCRIPTIONAL REGULATOR"/>
    <property type="match status" value="1"/>
</dbReference>
<keyword evidence="3" id="KW-0804">Transcription</keyword>
<dbReference type="SUPFAM" id="SSF46689">
    <property type="entry name" value="Homeodomain-like"/>
    <property type="match status" value="1"/>
</dbReference>
<dbReference type="Pfam" id="PF12833">
    <property type="entry name" value="HTH_18"/>
    <property type="match status" value="1"/>
</dbReference>
<protein>
    <submittedName>
        <fullName evidence="5">Helix-turn-helix domain-containing protein</fullName>
    </submittedName>
</protein>
<dbReference type="InterPro" id="IPR047264">
    <property type="entry name" value="Cupin_HpaA-like_N"/>
</dbReference>
<sequence>MATSPSVPTYQLYGETRHWPTPDLLHCETIAERSRLYAWHIRAHRHADLMHLLLLREGQVELRLGDLEAAIDTPAMICVPATVIHGFRFSPQTQGHIVTLAQPLVARLHARLPQAEVLATAAHYPLAAQPEAAPLAQLIALMDGEYRRAPGGAQEDREAMLTTLIEAVTLHLWRRARRRQRLPRSGQERGERHLERYRQLIETRFAEQPSIPELAAELGIGDAHLNALCRRLTGHSALQLLHARLLLEAKRQLTYTQQSIAQVGERLGFTEPTYFTRFFKRGTGMTPRTFRQRGAAPG</sequence>
<dbReference type="EMBL" id="CP159578">
    <property type="protein sequence ID" value="XCJ80226.1"/>
    <property type="molecule type" value="Genomic_DNA"/>
</dbReference>
<dbReference type="InterPro" id="IPR020449">
    <property type="entry name" value="Tscrpt_reg_AraC-type_HTH"/>
</dbReference>
<dbReference type="AlphaFoldDB" id="A0AB74UHG2"/>
<organism evidence="5">
    <name type="scientific">Salinicola endophyticus</name>
    <dbReference type="NCBI Taxonomy" id="1949083"/>
    <lineage>
        <taxon>Bacteria</taxon>
        <taxon>Pseudomonadati</taxon>
        <taxon>Pseudomonadota</taxon>
        <taxon>Gammaproteobacteria</taxon>
        <taxon>Oceanospirillales</taxon>
        <taxon>Halomonadaceae</taxon>
        <taxon>Salinicola</taxon>
    </lineage>
</organism>
<keyword evidence="1" id="KW-0805">Transcription regulation</keyword>
<dbReference type="PANTHER" id="PTHR43280:SF32">
    <property type="entry name" value="TRANSCRIPTIONAL REGULATORY PROTEIN"/>
    <property type="match status" value="1"/>
</dbReference>